<dbReference type="GO" id="GO:0016491">
    <property type="term" value="F:oxidoreductase activity"/>
    <property type="evidence" value="ECO:0007669"/>
    <property type="project" value="InterPro"/>
</dbReference>
<evidence type="ECO:0000313" key="3">
    <source>
        <dbReference type="EMBL" id="SDZ98060.1"/>
    </source>
</evidence>
<evidence type="ECO:0000259" key="2">
    <source>
        <dbReference type="Pfam" id="PF03358"/>
    </source>
</evidence>
<dbReference type="GO" id="GO:0005829">
    <property type="term" value="C:cytosol"/>
    <property type="evidence" value="ECO:0007669"/>
    <property type="project" value="TreeGrafter"/>
</dbReference>
<dbReference type="RefSeq" id="WP_093065409.1">
    <property type="nucleotide sequence ID" value="NZ_FNQP01000003.1"/>
</dbReference>
<keyword evidence="1" id="KW-0288">FMN</keyword>
<sequence length="204" mass="22355">MKIMVISGSHRENSQSEKVAHYIAESLLDNKQADATEVFSLAGNPLPLWDEGIWNGDAKWQALLNPLSEKLASSDGFVIIAPEWHGQVPAGLKNFFLLWGAGELAHKPALIVTVSSSDGGAYPVAELRMSSYKNNRICYIPEHIIVRNVESVLNEDAAQNKPEADSYFRDRIAYAGGILCAYATALKGVRESGITQTEAFRFGM</sequence>
<dbReference type="InterPro" id="IPR029039">
    <property type="entry name" value="Flavoprotein-like_sf"/>
</dbReference>
<dbReference type="PANTHER" id="PTHR30543">
    <property type="entry name" value="CHROMATE REDUCTASE"/>
    <property type="match status" value="1"/>
</dbReference>
<dbReference type="Pfam" id="PF03358">
    <property type="entry name" value="FMN_red"/>
    <property type="match status" value="1"/>
</dbReference>
<dbReference type="OrthoDB" id="5563352at2"/>
<dbReference type="GO" id="GO:0010181">
    <property type="term" value="F:FMN binding"/>
    <property type="evidence" value="ECO:0007669"/>
    <property type="project" value="TreeGrafter"/>
</dbReference>
<dbReference type="PANTHER" id="PTHR30543:SF31">
    <property type="entry name" value="NADPH-DEPENDENT AZOREDUCTASE AZR"/>
    <property type="match status" value="1"/>
</dbReference>
<feature type="domain" description="NADPH-dependent FMN reductase-like" evidence="2">
    <location>
        <begin position="1"/>
        <end position="146"/>
    </location>
</feature>
<dbReference type="InterPro" id="IPR005025">
    <property type="entry name" value="FMN_Rdtase-like_dom"/>
</dbReference>
<organism evidence="3 4">
    <name type="scientific">Thiothrix caldifontis</name>
    <dbReference type="NCBI Taxonomy" id="525918"/>
    <lineage>
        <taxon>Bacteria</taxon>
        <taxon>Pseudomonadati</taxon>
        <taxon>Pseudomonadota</taxon>
        <taxon>Gammaproteobacteria</taxon>
        <taxon>Thiotrichales</taxon>
        <taxon>Thiotrichaceae</taxon>
        <taxon>Thiothrix</taxon>
    </lineage>
</organism>
<keyword evidence="1" id="KW-0285">Flavoprotein</keyword>
<dbReference type="AlphaFoldDB" id="A0A1H3XFQ9"/>
<accession>A0A1H3XFQ9</accession>
<protein>
    <submittedName>
        <fullName evidence="3">NADPH-dependent FMN reductase</fullName>
    </submittedName>
</protein>
<keyword evidence="4" id="KW-1185">Reference proteome</keyword>
<gene>
    <name evidence="3" type="ORF">SAMN05660964_00677</name>
</gene>
<dbReference type="Proteomes" id="UP000199397">
    <property type="component" value="Unassembled WGS sequence"/>
</dbReference>
<dbReference type="SUPFAM" id="SSF52218">
    <property type="entry name" value="Flavoproteins"/>
    <property type="match status" value="1"/>
</dbReference>
<name>A0A1H3XFQ9_9GAMM</name>
<evidence type="ECO:0000256" key="1">
    <source>
        <dbReference type="ARBA" id="ARBA00022643"/>
    </source>
</evidence>
<dbReference type="Gene3D" id="3.40.50.360">
    <property type="match status" value="1"/>
</dbReference>
<dbReference type="InterPro" id="IPR050712">
    <property type="entry name" value="NAD(P)H-dep_reductase"/>
</dbReference>
<dbReference type="STRING" id="525918.SAMN05660964_00677"/>
<dbReference type="EMBL" id="FNQP01000003">
    <property type="protein sequence ID" value="SDZ98060.1"/>
    <property type="molecule type" value="Genomic_DNA"/>
</dbReference>
<evidence type="ECO:0000313" key="4">
    <source>
        <dbReference type="Proteomes" id="UP000199397"/>
    </source>
</evidence>
<proteinExistence type="predicted"/>
<reference evidence="3 4" key="1">
    <citation type="submission" date="2016-10" db="EMBL/GenBank/DDBJ databases">
        <authorList>
            <person name="de Groot N.N."/>
        </authorList>
    </citation>
    <scope>NUCLEOTIDE SEQUENCE [LARGE SCALE GENOMIC DNA]</scope>
    <source>
        <strain evidence="3 4">DSM 21228</strain>
    </source>
</reference>